<dbReference type="EMBL" id="JAKNQU010000006">
    <property type="protein sequence ID" value="MCZ0928404.1"/>
    <property type="molecule type" value="Genomic_DNA"/>
</dbReference>
<reference evidence="1 2" key="1">
    <citation type="submission" date="2022-02" db="EMBL/GenBank/DDBJ databases">
        <title>Study of halophilic communities from a Mexican lake.</title>
        <authorList>
            <person name="Hernandez-Soto L.M."/>
            <person name="Martinez-Abarca F."/>
            <person name="Ramirez-Saad H.C."/>
            <person name="Aguirre-Garrido J.F."/>
        </authorList>
    </citation>
    <scope>NUCLEOTIDE SEQUENCE [LARGE SCALE GENOMIC DNA]</scope>
    <source>
        <strain evidence="1 2">Hjan13</strain>
    </source>
</reference>
<sequence length="125" mass="14467">MKSEDFDKCRQFLEKAIEISTDNGELLKVYLRLIELKSEYDKETDKAWIEKEIREAEFNTQYQTAVHTNNTDLDKAYHTNNTNYGMAVSQQQGENYRHYQTQVHGTAQSAMQHGVWPPQVGHGGV</sequence>
<organism evidence="1 2">
    <name type="scientific">Vreelandella janggokensis</name>
    <dbReference type="NCBI Taxonomy" id="370767"/>
    <lineage>
        <taxon>Bacteria</taxon>
        <taxon>Pseudomonadati</taxon>
        <taxon>Pseudomonadota</taxon>
        <taxon>Gammaproteobacteria</taxon>
        <taxon>Oceanospirillales</taxon>
        <taxon>Halomonadaceae</taxon>
        <taxon>Vreelandella</taxon>
    </lineage>
</organism>
<proteinExistence type="predicted"/>
<gene>
    <name evidence="1" type="ORF">L0635_15105</name>
</gene>
<dbReference type="Proteomes" id="UP001321125">
    <property type="component" value="Unassembled WGS sequence"/>
</dbReference>
<protein>
    <submittedName>
        <fullName evidence="1">Uncharacterized protein</fullName>
    </submittedName>
</protein>
<accession>A0ABT4IXL4</accession>
<dbReference type="RefSeq" id="WP_268902170.1">
    <property type="nucleotide sequence ID" value="NZ_JAKNQU010000006.1"/>
</dbReference>
<evidence type="ECO:0000313" key="2">
    <source>
        <dbReference type="Proteomes" id="UP001321125"/>
    </source>
</evidence>
<evidence type="ECO:0000313" key="1">
    <source>
        <dbReference type="EMBL" id="MCZ0928404.1"/>
    </source>
</evidence>
<name>A0ABT4IXL4_9GAMM</name>
<comment type="caution">
    <text evidence="1">The sequence shown here is derived from an EMBL/GenBank/DDBJ whole genome shotgun (WGS) entry which is preliminary data.</text>
</comment>
<keyword evidence="2" id="KW-1185">Reference proteome</keyword>